<gene>
    <name evidence="4" type="ORF">PLOB_00046279</name>
</gene>
<dbReference type="CDD" id="cd11286">
    <property type="entry name" value="ADF_cofilin_like"/>
    <property type="match status" value="1"/>
</dbReference>
<evidence type="ECO:0000313" key="4">
    <source>
        <dbReference type="EMBL" id="CAH3147842.1"/>
    </source>
</evidence>
<dbReference type="Proteomes" id="UP001159405">
    <property type="component" value="Unassembled WGS sequence"/>
</dbReference>
<feature type="domain" description="ADF-H" evidence="3">
    <location>
        <begin position="2"/>
        <end position="146"/>
    </location>
</feature>
<reference evidence="4 5" key="1">
    <citation type="submission" date="2022-05" db="EMBL/GenBank/DDBJ databases">
        <authorList>
            <consortium name="Genoscope - CEA"/>
            <person name="William W."/>
        </authorList>
    </citation>
    <scope>NUCLEOTIDE SEQUENCE [LARGE SCALE GENOMIC DNA]</scope>
</reference>
<proteinExistence type="inferred from homology"/>
<comment type="caution">
    <text evidence="4">The sequence shown here is derived from an EMBL/GenBank/DDBJ whole genome shotgun (WGS) entry which is preliminary data.</text>
</comment>
<comment type="similarity">
    <text evidence="1">Belongs to the actin-binding proteins ADF family.</text>
</comment>
<dbReference type="InterPro" id="IPR017904">
    <property type="entry name" value="ADF/Cofilin"/>
</dbReference>
<dbReference type="InterPro" id="IPR029006">
    <property type="entry name" value="ADF-H/Gelsolin-like_dom_sf"/>
</dbReference>
<sequence>QSSGVQVDQDVIDAFKEIKSKKSHAYVVMKIEDKKKIVVEKKGSKLPPNCSQTRNEEIFNEMKNSLGEEPRYIVFDFCFTRSNQTVSQPKLTFISWCKDDCCGQDKLIHASSKQALKAELSGLNTPEFQCSEHSELSFSEITKDLQKRDRV</sequence>
<dbReference type="Gene3D" id="3.40.20.10">
    <property type="entry name" value="Severin"/>
    <property type="match status" value="1"/>
</dbReference>
<keyword evidence="5" id="KW-1185">Reference proteome</keyword>
<dbReference type="SUPFAM" id="SSF55753">
    <property type="entry name" value="Actin depolymerizing proteins"/>
    <property type="match status" value="1"/>
</dbReference>
<name>A0ABN8PPS0_9CNID</name>
<dbReference type="PANTHER" id="PTHR11913">
    <property type="entry name" value="COFILIN-RELATED"/>
    <property type="match status" value="1"/>
</dbReference>
<evidence type="ECO:0000256" key="2">
    <source>
        <dbReference type="ARBA" id="ARBA00023203"/>
    </source>
</evidence>
<dbReference type="PROSITE" id="PS51263">
    <property type="entry name" value="ADF_H"/>
    <property type="match status" value="1"/>
</dbReference>
<dbReference type="InterPro" id="IPR002108">
    <property type="entry name" value="ADF-H"/>
</dbReference>
<feature type="non-terminal residue" evidence="4">
    <location>
        <position position="1"/>
    </location>
</feature>
<dbReference type="SMART" id="SM00102">
    <property type="entry name" value="ADF"/>
    <property type="match status" value="1"/>
</dbReference>
<dbReference type="EMBL" id="CALNXK010000082">
    <property type="protein sequence ID" value="CAH3147842.1"/>
    <property type="molecule type" value="Genomic_DNA"/>
</dbReference>
<accession>A0ABN8PPS0</accession>
<dbReference type="Pfam" id="PF00241">
    <property type="entry name" value="Cofilin_ADF"/>
    <property type="match status" value="1"/>
</dbReference>
<evidence type="ECO:0000256" key="1">
    <source>
        <dbReference type="ARBA" id="ARBA00006844"/>
    </source>
</evidence>
<evidence type="ECO:0000313" key="5">
    <source>
        <dbReference type="Proteomes" id="UP001159405"/>
    </source>
</evidence>
<protein>
    <recommendedName>
        <fullName evidence="3">ADF-H domain-containing protein</fullName>
    </recommendedName>
</protein>
<evidence type="ECO:0000259" key="3">
    <source>
        <dbReference type="PROSITE" id="PS51263"/>
    </source>
</evidence>
<organism evidence="4 5">
    <name type="scientific">Porites lobata</name>
    <dbReference type="NCBI Taxonomy" id="104759"/>
    <lineage>
        <taxon>Eukaryota</taxon>
        <taxon>Metazoa</taxon>
        <taxon>Cnidaria</taxon>
        <taxon>Anthozoa</taxon>
        <taxon>Hexacorallia</taxon>
        <taxon>Scleractinia</taxon>
        <taxon>Fungiina</taxon>
        <taxon>Poritidae</taxon>
        <taxon>Porites</taxon>
    </lineage>
</organism>
<keyword evidence="2" id="KW-0009">Actin-binding</keyword>